<evidence type="ECO:0000256" key="3">
    <source>
        <dbReference type="SAM" id="Phobius"/>
    </source>
</evidence>
<dbReference type="InterPro" id="IPR011042">
    <property type="entry name" value="6-blade_b-propeller_TolB-like"/>
</dbReference>
<dbReference type="Pfam" id="PF13181">
    <property type="entry name" value="TPR_8"/>
    <property type="match status" value="1"/>
</dbReference>
<evidence type="ECO:0000256" key="1">
    <source>
        <dbReference type="PROSITE-ProRule" id="PRU00339"/>
    </source>
</evidence>
<dbReference type="PROSITE" id="PS50005">
    <property type="entry name" value="TPR"/>
    <property type="match status" value="3"/>
</dbReference>
<evidence type="ECO:0000313" key="5">
    <source>
        <dbReference type="EMBL" id="WNM58355.1"/>
    </source>
</evidence>
<dbReference type="InterPro" id="IPR024983">
    <property type="entry name" value="CHAT_dom"/>
</dbReference>
<feature type="transmembrane region" description="Helical" evidence="3">
    <location>
        <begin position="45"/>
        <end position="67"/>
    </location>
</feature>
<name>A0AA96GE68_9BACT</name>
<dbReference type="Gene3D" id="1.25.40.10">
    <property type="entry name" value="Tetratricopeptide repeat domain"/>
    <property type="match status" value="7"/>
</dbReference>
<accession>A0AA96GE68</accession>
<dbReference type="EMBL" id="CP116967">
    <property type="protein sequence ID" value="WNM58355.1"/>
    <property type="molecule type" value="Genomic_DNA"/>
</dbReference>
<dbReference type="SMART" id="SM00028">
    <property type="entry name" value="TPR"/>
    <property type="match status" value="16"/>
</dbReference>
<evidence type="ECO:0000259" key="4">
    <source>
        <dbReference type="Pfam" id="PF12770"/>
    </source>
</evidence>
<dbReference type="Pfam" id="PF13424">
    <property type="entry name" value="TPR_12"/>
    <property type="match status" value="2"/>
</dbReference>
<dbReference type="Pfam" id="PF12770">
    <property type="entry name" value="CHAT"/>
    <property type="match status" value="1"/>
</dbReference>
<dbReference type="KEGG" id="nall:PP769_00925"/>
<sequence length="2635" mass="296633">MDSKRRHTLTQDSSLRDGHLSHPSQEAQESTSGRKEGRSFHFHEALFGLIAFTGLIGFLCSSLPALAATPERLTTHPALDYQPSVSKDGQTLAFVSTRSGNSDIWVQTLKSAALTLPRQMTTHPASDQEPAVNRDGTRLLYVSHKSDPRGDVYLLDLITREEQRLTDLTSGDGSPQWDQEEHGFFYLKSDPLQNTSAIYRKSFKNHSEELVVAQATSFSVNGQGQLLYSTGAHLTLLDLQDNSSTSFDQDSHALDLWPALDHNPSDLTTDRHLVFTRYDRDTNDDGLIDTDDESSVWMRLWGPQQAELPNIYRITPAHQFHIYPAVSGDFLYYSDLKAGDIFRMDIPAFLRDYVDLDRAKSLAASYQDHGQLDLALLVLENISHNLLAQQPPDARAEFDFSLAEAQTQEGNFPAARESLEPYTSQPGRTGALARIYTIVLRVQEQAQGISSAARRRLVTTGVSDLLTIGNEHRDMDEVYGQALIEAGRLYLFADDPLTALEYLVKVENLHNKEIRAKGLFTRGEAYRILGDAPNVIRVFVDVIQLFGERSSWGKRAIQQVVTLSQQGETDRERLTALNRIIPQHPDLPVLIATARLTIADLYHEQGEQLSALETLDFIIPVPDLPNELVIQAYRKKAAILSESERYQEAADTYAALSQFPGENQTELEGAKSLLILQLVKKALKDRKIGETRIAAKSLKQLIDQYPESVEAHRAYIETKVMLKDTAEVQAWYTTLVKTHPDHAVYQYGQALALSYAEPPDLPLVIRLLQRAMKKDPALGYVHQTLGWAYEQTERTSGNKGYLEKAEQEYRIALEINDAGRFPDVESQLLLNLGNTYLALSNAREAYRHYRQREEQFAPSGETITELLYRKNYGEACFKAGRTEESLVQYQLALRNVPPEQPNLQAEILERIGLSHQDIGQYAKAIEAFSRALVLNRDLGQEQNVTLLQRNIGVNLFNLSRASETGGREELKQALGSYFTSLDHLTTGGGKTLSKGPGLFNVNVALNEGGSQAASGFDQMGEQKLMFSYIASTYEQLDEPGPARDFYRKKLALLNQVAPATQDAAALTEKAIVLNRLGVLSHQLDEPEQAMESFRQSLNYTRTLNIPFGTGVNIYNLSTLAVESLLQGHTPDHSLVEAITSGIQDLQQRNYEDRNLFFTLTNTAMLLSLLPDPSPDQRLKPADAVQRMHEQFTTRTLPWSYYQKADSLLHKPTLFSDSERLPAQFLVKLNQAELARTLDESQVYRRIQDDLLKLVEDRQAPNSWLWYLSQAEATADPLTHKTLLTQSVEEVLRFPAQTDPPTGQTNTWPAYERLIQLSVDQLIEAGRADDAFTVAEQLSIRQMTSAVYEALGEDVFLKGLGDYEPELQSLLGELRQARNHGNVAAIEELAPALQDTLYALFEEYPWATASFWAYPPTRDLIFLGVDAQHPYLKILKGRQGYHGFVHNGDTLHYSPLVVTEKGVTGDEEFHKRLKQSASAYVAMPQELESTLPSMGLDQIPLTWVSNFYDFLNGYHQRSLFFSHISTPSTFLPSTPSNAGEIPFVHRQFSGVDAHDHPLATHTNIAAFLKNPDTFAFEVQKAQNVREFVSVLDFAGSQHHSILLFGGIPSSSPSPWVLISSLLRAGFPHVIVSRTPLDSQTAARFLNQYLTHLNTLPPDEAVMAASKDLWGSETGKYPFRHYGFAGMGPDERQEYAASIYDQEVAEAIHAFETKDFPASLRHIEHALALIEHAKKRQDFKDLTTLAVETAFEVSDYEKGLFFQQKLLDALTPETPANERAEAEYRLGILHSRLEHFDLAVQHLEQANQIWEQGEQLDRLAEGMATLGIVRENMGAYTEALDQFNQSFSLYQEIGEMGHTAFQYRRIGRIYYLRLGRYEKARENFLAALKLYQEQGDPQGEAEALYEVGLTYEKVGLFDQAAERYHQALSIGKELDDPKLLTTGDLYLANVAWFQGNYQTAFQLLTQADKKAEQANDPQLRIMVKNTRGLIYWTLNDTDKGLVHLHDAVTLSRSSNIQTELASSLNNLGLIYRQRGDHATALDYFQQAKTLDESLKSQWGLGYDHRNIGISLLALGQLDEAEGHFIKAEQISAEINNVINWVKALLELGNVNKALLRPQQALGYYERAHEISQRYGIKEVEWRAAAGKATLLREEGKLPDALTWFTKGVEVVEGMRAALKIDELRNSFQTNKLDLYQDIITLLITMDRTDDAFNFLERSRSRSFIDLLGNQKLSFKNEGDQETWTKINRLASTVDSLKSELGSYDEPPADLQERYRNTKALYEEAILEVKQQNPALSSFVAVDPLNLEGVQQLLAPRVGLLTYFLTKDQLYLWLITKERTLFKTVSAKEEDLTRLVTRYRQLVQHLEPVDDELQKLYGSLIQPVEGDIANLEYLGIIPDGPLHFLSFAALKHGPAYLVDEIPLFYAPSASVFQFTFAKRQAVKNDKVLAIGNPDLGNFNYDLPLAELEAESIKWNYPNMDILTGTKATKEWVVKNISRYGIIHLAAHGEFDEGNPLLSSLWLASENPENRRLTVKEIFGLELNADLVTLSACQTGLGKLEAGELIGLNRAFVYAGTHALVSALWRVDDLSTSVLMKHFYRNYVTANKARSLRQAQLIVKKDFPHPSYWAGFSLIGDYQ</sequence>
<evidence type="ECO:0000256" key="2">
    <source>
        <dbReference type="SAM" id="MobiDB-lite"/>
    </source>
</evidence>
<feature type="domain" description="CHAT" evidence="4">
    <location>
        <begin position="2369"/>
        <end position="2633"/>
    </location>
</feature>
<protein>
    <submittedName>
        <fullName evidence="5">CHAT domain-containing protein</fullName>
    </submittedName>
</protein>
<keyword evidence="6" id="KW-1185">Reference proteome</keyword>
<dbReference type="Proteomes" id="UP001302719">
    <property type="component" value="Chromosome"/>
</dbReference>
<dbReference type="SUPFAM" id="SSF69304">
    <property type="entry name" value="Tricorn protease N-terminal domain"/>
    <property type="match status" value="1"/>
</dbReference>
<dbReference type="SUPFAM" id="SSF48452">
    <property type="entry name" value="TPR-like"/>
    <property type="match status" value="4"/>
</dbReference>
<organism evidence="5 6">
    <name type="scientific">Candidatus Nitrospira allomarina</name>
    <dbReference type="NCBI Taxonomy" id="3020900"/>
    <lineage>
        <taxon>Bacteria</taxon>
        <taxon>Pseudomonadati</taxon>
        <taxon>Nitrospirota</taxon>
        <taxon>Nitrospiria</taxon>
        <taxon>Nitrospirales</taxon>
        <taxon>Nitrospiraceae</taxon>
        <taxon>Nitrospira</taxon>
    </lineage>
</organism>
<feature type="compositionally biased region" description="Polar residues" evidence="2">
    <location>
        <begin position="22"/>
        <end position="31"/>
    </location>
</feature>
<dbReference type="Pfam" id="PF07676">
    <property type="entry name" value="PD40"/>
    <property type="match status" value="1"/>
</dbReference>
<reference evidence="5 6" key="1">
    <citation type="submission" date="2023-01" db="EMBL/GenBank/DDBJ databases">
        <title>Cultivation and genomic characterization of new, ubiquitous marine nitrite-oxidizing bacteria from the Nitrospirales.</title>
        <authorList>
            <person name="Mueller A.J."/>
            <person name="Daebeler A."/>
            <person name="Herbold C.W."/>
            <person name="Kirkegaard R.H."/>
            <person name="Daims H."/>
        </authorList>
    </citation>
    <scope>NUCLEOTIDE SEQUENCE [LARGE SCALE GENOMIC DNA]</scope>
    <source>
        <strain evidence="5 6">VA</strain>
    </source>
</reference>
<dbReference type="InterPro" id="IPR011990">
    <property type="entry name" value="TPR-like_helical_dom_sf"/>
</dbReference>
<proteinExistence type="predicted"/>
<keyword evidence="3" id="KW-0812">Transmembrane</keyword>
<feature type="repeat" description="TPR" evidence="1">
    <location>
        <begin position="2019"/>
        <end position="2052"/>
    </location>
</feature>
<keyword evidence="3" id="KW-1133">Transmembrane helix</keyword>
<evidence type="ECO:0000313" key="6">
    <source>
        <dbReference type="Proteomes" id="UP001302719"/>
    </source>
</evidence>
<dbReference type="InterPro" id="IPR011659">
    <property type="entry name" value="WD40"/>
</dbReference>
<feature type="repeat" description="TPR" evidence="1">
    <location>
        <begin position="905"/>
        <end position="938"/>
    </location>
</feature>
<keyword evidence="3" id="KW-0472">Membrane</keyword>
<dbReference type="PANTHER" id="PTHR10098:SF108">
    <property type="entry name" value="TETRATRICOPEPTIDE REPEAT PROTEIN 28"/>
    <property type="match status" value="1"/>
</dbReference>
<keyword evidence="1" id="KW-0802">TPR repeat</keyword>
<feature type="region of interest" description="Disordered" evidence="2">
    <location>
        <begin position="1"/>
        <end position="36"/>
    </location>
</feature>
<feature type="repeat" description="TPR" evidence="1">
    <location>
        <begin position="1899"/>
        <end position="1932"/>
    </location>
</feature>
<dbReference type="RefSeq" id="WP_312644076.1">
    <property type="nucleotide sequence ID" value="NZ_CP116967.1"/>
</dbReference>
<gene>
    <name evidence="5" type="ORF">PP769_00925</name>
</gene>
<dbReference type="PANTHER" id="PTHR10098">
    <property type="entry name" value="RAPSYN-RELATED"/>
    <property type="match status" value="1"/>
</dbReference>
<dbReference type="InterPro" id="IPR019734">
    <property type="entry name" value="TPR_rpt"/>
</dbReference>
<dbReference type="SUPFAM" id="SSF81901">
    <property type="entry name" value="HCP-like"/>
    <property type="match status" value="1"/>
</dbReference>
<dbReference type="Gene3D" id="2.120.10.30">
    <property type="entry name" value="TolB, C-terminal domain"/>
    <property type="match status" value="1"/>
</dbReference>